<evidence type="ECO:0000313" key="4">
    <source>
        <dbReference type="EMBL" id="KAJ6641312.1"/>
    </source>
</evidence>
<evidence type="ECO:0000256" key="1">
    <source>
        <dbReference type="ARBA" id="ARBA00022734"/>
    </source>
</evidence>
<dbReference type="OrthoDB" id="7770779at2759"/>
<dbReference type="InterPro" id="IPR013320">
    <property type="entry name" value="ConA-like_dom_sf"/>
</dbReference>
<dbReference type="SUPFAM" id="SSF49899">
    <property type="entry name" value="Concanavalin A-like lectins/glucanases"/>
    <property type="match status" value="1"/>
</dbReference>
<organism evidence="4 5">
    <name type="scientific">Pseudolycoriella hygida</name>
    <dbReference type="NCBI Taxonomy" id="35572"/>
    <lineage>
        <taxon>Eukaryota</taxon>
        <taxon>Metazoa</taxon>
        <taxon>Ecdysozoa</taxon>
        <taxon>Arthropoda</taxon>
        <taxon>Hexapoda</taxon>
        <taxon>Insecta</taxon>
        <taxon>Pterygota</taxon>
        <taxon>Neoptera</taxon>
        <taxon>Endopterygota</taxon>
        <taxon>Diptera</taxon>
        <taxon>Nematocera</taxon>
        <taxon>Sciaroidea</taxon>
        <taxon>Sciaridae</taxon>
        <taxon>Pseudolycoriella</taxon>
    </lineage>
</organism>
<dbReference type="Pfam" id="PF00337">
    <property type="entry name" value="Gal-bind_lectin"/>
    <property type="match status" value="1"/>
</dbReference>
<gene>
    <name evidence="4" type="primary">lec-3</name>
    <name evidence="4" type="ORF">Bhyg_06248</name>
</gene>
<dbReference type="InterPro" id="IPR044156">
    <property type="entry name" value="Galectin-like"/>
</dbReference>
<dbReference type="InterPro" id="IPR001079">
    <property type="entry name" value="Galectin_CRD"/>
</dbReference>
<dbReference type="Gene3D" id="2.60.120.200">
    <property type="match status" value="1"/>
</dbReference>
<protein>
    <recommendedName>
        <fullName evidence="2">Galectin</fullName>
    </recommendedName>
</protein>
<keyword evidence="5" id="KW-1185">Reference proteome</keyword>
<evidence type="ECO:0000313" key="5">
    <source>
        <dbReference type="Proteomes" id="UP001151699"/>
    </source>
</evidence>
<proteinExistence type="predicted"/>
<reference evidence="4" key="1">
    <citation type="submission" date="2022-07" db="EMBL/GenBank/DDBJ databases">
        <authorList>
            <person name="Trinca V."/>
            <person name="Uliana J.V.C."/>
            <person name="Torres T.T."/>
            <person name="Ward R.J."/>
            <person name="Monesi N."/>
        </authorList>
    </citation>
    <scope>NUCLEOTIDE SEQUENCE</scope>
    <source>
        <strain evidence="4">HSMRA1968</strain>
        <tissue evidence="4">Whole embryos</tissue>
    </source>
</reference>
<dbReference type="CDD" id="cd00070">
    <property type="entry name" value="GLECT"/>
    <property type="match status" value="1"/>
</dbReference>
<evidence type="ECO:0000256" key="2">
    <source>
        <dbReference type="RuleBase" id="RU102079"/>
    </source>
</evidence>
<keyword evidence="1 2" id="KW-0430">Lectin</keyword>
<sequence>MPELYGITLTPGATLQIHGTVPEEADRSSFNLQYGPYKNDEPAEGDTIALHFDIRHGTDSVVKNHFEVDGWGEEEVTDFPSLNPGDSFLLEIKVTAESYSVQINGVGVGAFQHRVPLEEVTHLFVFHDVTVNSVSLNGQQLTPVH</sequence>
<dbReference type="PANTHER" id="PTHR11346:SF147">
    <property type="entry name" value="GALECTIN"/>
    <property type="match status" value="1"/>
</dbReference>
<name>A0A9Q0N1I8_9DIPT</name>
<dbReference type="EMBL" id="WJQU01000002">
    <property type="protein sequence ID" value="KAJ6641312.1"/>
    <property type="molecule type" value="Genomic_DNA"/>
</dbReference>
<dbReference type="GO" id="GO:0030246">
    <property type="term" value="F:carbohydrate binding"/>
    <property type="evidence" value="ECO:0007669"/>
    <property type="project" value="UniProtKB-UniRule"/>
</dbReference>
<evidence type="ECO:0000259" key="3">
    <source>
        <dbReference type="PROSITE" id="PS51304"/>
    </source>
</evidence>
<dbReference type="PROSITE" id="PS51304">
    <property type="entry name" value="GALECTIN"/>
    <property type="match status" value="1"/>
</dbReference>
<accession>A0A9Q0N1I8</accession>
<dbReference type="Proteomes" id="UP001151699">
    <property type="component" value="Chromosome B"/>
</dbReference>
<dbReference type="PANTHER" id="PTHR11346">
    <property type="entry name" value="GALECTIN"/>
    <property type="match status" value="1"/>
</dbReference>
<dbReference type="AlphaFoldDB" id="A0A9Q0N1I8"/>
<dbReference type="SMART" id="SM00908">
    <property type="entry name" value="Gal-bind_lectin"/>
    <property type="match status" value="1"/>
</dbReference>
<feature type="domain" description="Galectin" evidence="3">
    <location>
        <begin position="1"/>
        <end position="137"/>
    </location>
</feature>
<dbReference type="SMART" id="SM00276">
    <property type="entry name" value="GLECT"/>
    <property type="match status" value="1"/>
</dbReference>
<comment type="caution">
    <text evidence="4">The sequence shown here is derived from an EMBL/GenBank/DDBJ whole genome shotgun (WGS) entry which is preliminary data.</text>
</comment>